<dbReference type="EMBL" id="JAQNWR010000009">
    <property type="protein sequence ID" value="MDC2408951.1"/>
    <property type="molecule type" value="Genomic_DNA"/>
</dbReference>
<dbReference type="InterPro" id="IPR014937">
    <property type="entry name" value="DUF1810"/>
</dbReference>
<dbReference type="Proteomes" id="UP001215078">
    <property type="component" value="Unassembled WGS sequence"/>
</dbReference>
<dbReference type="GeneID" id="29453887"/>
<evidence type="ECO:0000313" key="1">
    <source>
        <dbReference type="EMBL" id="KAA3802942.1"/>
    </source>
</evidence>
<dbReference type="EMBL" id="VWLX01000012">
    <property type="protein sequence ID" value="KAA3802942.1"/>
    <property type="molecule type" value="Genomic_DNA"/>
</dbReference>
<proteinExistence type="predicted"/>
<dbReference type="Proteomes" id="UP000266492">
    <property type="component" value="Unassembled WGS sequence"/>
</dbReference>
<dbReference type="PIRSF" id="PIRSF008546">
    <property type="entry name" value="UCP008546"/>
    <property type="match status" value="1"/>
</dbReference>
<organism evidence="1 6">
    <name type="scientific">Bacteroides ovatus</name>
    <dbReference type="NCBI Taxonomy" id="28116"/>
    <lineage>
        <taxon>Bacteria</taxon>
        <taxon>Pseudomonadati</taxon>
        <taxon>Bacteroidota</taxon>
        <taxon>Bacteroidia</taxon>
        <taxon>Bacteroidales</taxon>
        <taxon>Bacteroidaceae</taxon>
        <taxon>Bacteroides</taxon>
    </lineage>
</organism>
<evidence type="ECO:0000313" key="3">
    <source>
        <dbReference type="EMBL" id="MDC7959256.1"/>
    </source>
</evidence>
<sequence length="143" mass="16691">MREVSMTNYNLQRFLDAQRGDYEQALAEVRNGRKYSHWIWYIFPQLKGLGMSYNSQYYGLSGKEEAEAYLAHPILGERLREITSVFLQLKNKTAQEVFGSLDAMKVLSCMTLFNEVASDDLFQQVIDHYFQGKVDETTKRKLE</sequence>
<evidence type="ECO:0000313" key="2">
    <source>
        <dbReference type="EMBL" id="MDC2408951.1"/>
    </source>
</evidence>
<name>A0A1Y4PZS2_BACOV</name>
<gene>
    <name evidence="4" type="ORF">DWX70_18505</name>
    <name evidence="1" type="ORF">F3F51_16720</name>
    <name evidence="2" type="ORF">PO240_13815</name>
    <name evidence="3" type="ORF">PQ628_13675</name>
</gene>
<comment type="caution">
    <text evidence="1">The sequence shown here is derived from an EMBL/GenBank/DDBJ whole genome shotgun (WGS) entry which is preliminary data.</text>
</comment>
<dbReference type="RefSeq" id="WP_004302075.1">
    <property type="nucleotide sequence ID" value="NZ_BAABYJ010000001.1"/>
</dbReference>
<dbReference type="Proteomes" id="UP000460135">
    <property type="component" value="Unassembled WGS sequence"/>
</dbReference>
<evidence type="ECO:0000313" key="6">
    <source>
        <dbReference type="Proteomes" id="UP000460135"/>
    </source>
</evidence>
<reference evidence="1 6" key="2">
    <citation type="journal article" date="2019" name="Nat. Med.">
        <title>A library of human gut bacterial isolates paired with longitudinal multiomics data enables mechanistic microbiome research.</title>
        <authorList>
            <person name="Poyet M."/>
            <person name="Groussin M."/>
            <person name="Gibbons S.M."/>
            <person name="Avila-Pacheco J."/>
            <person name="Jiang X."/>
            <person name="Kearney S.M."/>
            <person name="Perrotta A.R."/>
            <person name="Berdy B."/>
            <person name="Zhao S."/>
            <person name="Lieberman T.D."/>
            <person name="Swanson P.K."/>
            <person name="Smith M."/>
            <person name="Roesemann S."/>
            <person name="Alexander J.E."/>
            <person name="Rich S.A."/>
            <person name="Livny J."/>
            <person name="Vlamakis H."/>
            <person name="Clish C."/>
            <person name="Bullock K."/>
            <person name="Deik A."/>
            <person name="Scott J."/>
            <person name="Pierce K.A."/>
            <person name="Xavier R.J."/>
            <person name="Alm E.J."/>
        </authorList>
    </citation>
    <scope>NUCLEOTIDE SEQUENCE [LARGE SCALE GENOMIC DNA]</scope>
    <source>
        <strain evidence="1 6">BIOML-A183</strain>
    </source>
</reference>
<dbReference type="InterPro" id="IPR036287">
    <property type="entry name" value="Rv1873-like_sf"/>
</dbReference>
<dbReference type="Gene3D" id="1.25.40.380">
    <property type="entry name" value="Protein of unknown function DUF1810"/>
    <property type="match status" value="1"/>
</dbReference>
<dbReference type="EMBL" id="QRVZ01000017">
    <property type="protein sequence ID" value="RGS81406.1"/>
    <property type="molecule type" value="Genomic_DNA"/>
</dbReference>
<reference evidence="4 5" key="1">
    <citation type="submission" date="2018-08" db="EMBL/GenBank/DDBJ databases">
        <title>A genome reference for cultivated species of the human gut microbiota.</title>
        <authorList>
            <person name="Zou Y."/>
            <person name="Xue W."/>
            <person name="Luo G."/>
        </authorList>
    </citation>
    <scope>NUCLEOTIDE SEQUENCE [LARGE SCALE GENOMIC DNA]</scope>
    <source>
        <strain evidence="4 5">AF20-9LB</strain>
    </source>
</reference>
<evidence type="ECO:0000313" key="5">
    <source>
        <dbReference type="Proteomes" id="UP000266492"/>
    </source>
</evidence>
<dbReference type="EMBL" id="JAQQPO010000015">
    <property type="protein sequence ID" value="MDC7959256.1"/>
    <property type="molecule type" value="Genomic_DNA"/>
</dbReference>
<dbReference type="Proteomes" id="UP001214017">
    <property type="component" value="Unassembled WGS sequence"/>
</dbReference>
<protein>
    <submittedName>
        <fullName evidence="1">DUF1810 domain-containing protein</fullName>
    </submittedName>
</protein>
<dbReference type="SUPFAM" id="SSF140736">
    <property type="entry name" value="Rv1873-like"/>
    <property type="match status" value="1"/>
</dbReference>
<dbReference type="Pfam" id="PF08837">
    <property type="entry name" value="DUF1810"/>
    <property type="match status" value="1"/>
</dbReference>
<accession>A0A1Y4PZS2</accession>
<reference evidence="2" key="3">
    <citation type="submission" date="2022-10" db="EMBL/GenBank/DDBJ databases">
        <title>Human gut microbiome strain richness.</title>
        <authorList>
            <person name="Chen-Liaw A."/>
        </authorList>
    </citation>
    <scope>NUCLEOTIDE SEQUENCE</scope>
    <source>
        <strain evidence="2">F7_m1001271B151109d0_201107</strain>
        <strain evidence="3">RTP21484st1_H8_RTP21484_190118</strain>
    </source>
</reference>
<evidence type="ECO:0000313" key="4">
    <source>
        <dbReference type="EMBL" id="RGS81406.1"/>
    </source>
</evidence>
<dbReference type="AlphaFoldDB" id="A0A1Y4PZS2"/>